<name>A0A0B5FG36_9BACT</name>
<feature type="transmembrane region" description="Helical" evidence="9">
    <location>
        <begin position="6"/>
        <end position="25"/>
    </location>
</feature>
<organism evidence="11 12">
    <name type="scientific">Geoalkalibacter subterraneus</name>
    <dbReference type="NCBI Taxonomy" id="483547"/>
    <lineage>
        <taxon>Bacteria</taxon>
        <taxon>Pseudomonadati</taxon>
        <taxon>Thermodesulfobacteriota</taxon>
        <taxon>Desulfuromonadia</taxon>
        <taxon>Desulfuromonadales</taxon>
        <taxon>Geoalkalibacteraceae</taxon>
        <taxon>Geoalkalibacter</taxon>
    </lineage>
</organism>
<comment type="subunit">
    <text evidence="9">Forms a complex with TatC.</text>
</comment>
<dbReference type="Proteomes" id="UP000035036">
    <property type="component" value="Chromosome"/>
</dbReference>
<dbReference type="PANTHER" id="PTHR42982:SF1">
    <property type="entry name" value="SEC-INDEPENDENT PROTEIN TRANSLOCASE PROTEIN TATA"/>
    <property type="match status" value="1"/>
</dbReference>
<dbReference type="HOGENOM" id="CLU_086034_6_0_7"/>
<keyword evidence="7 9" id="KW-0811">Translocation</keyword>
<keyword evidence="5 9" id="KW-0653">Protein transport</keyword>
<comment type="function">
    <text evidence="9">Part of the twin-arginine translocation (Tat) system that transports large folded proteins containing a characteristic twin-arginine motif in their signal peptide across membranes. TatA could form the protein-conducting channel of the Tat system.</text>
</comment>
<evidence type="ECO:0000313" key="12">
    <source>
        <dbReference type="Proteomes" id="UP000035036"/>
    </source>
</evidence>
<evidence type="ECO:0000256" key="2">
    <source>
        <dbReference type="ARBA" id="ARBA00022448"/>
    </source>
</evidence>
<keyword evidence="2 9" id="KW-0813">Transport</keyword>
<dbReference type="EMBL" id="CP010311">
    <property type="protein sequence ID" value="AJF07087.1"/>
    <property type="molecule type" value="Genomic_DNA"/>
</dbReference>
<dbReference type="PRINTS" id="PR01506">
    <property type="entry name" value="TATBPROTEIN"/>
</dbReference>
<evidence type="ECO:0000256" key="6">
    <source>
        <dbReference type="ARBA" id="ARBA00022989"/>
    </source>
</evidence>
<accession>A0A0B5FG36</accession>
<evidence type="ECO:0000256" key="7">
    <source>
        <dbReference type="ARBA" id="ARBA00023010"/>
    </source>
</evidence>
<keyword evidence="6 9" id="KW-1133">Transmembrane helix</keyword>
<dbReference type="GO" id="GO:0033281">
    <property type="term" value="C:TAT protein transport complex"/>
    <property type="evidence" value="ECO:0007669"/>
    <property type="project" value="UniProtKB-UniRule"/>
</dbReference>
<dbReference type="Pfam" id="PF02416">
    <property type="entry name" value="TatA_B_E"/>
    <property type="match status" value="1"/>
</dbReference>
<keyword evidence="8 9" id="KW-0472">Membrane</keyword>
<evidence type="ECO:0000256" key="5">
    <source>
        <dbReference type="ARBA" id="ARBA00022927"/>
    </source>
</evidence>
<dbReference type="HAMAP" id="MF_00236">
    <property type="entry name" value="TatA_E"/>
    <property type="match status" value="1"/>
</dbReference>
<keyword evidence="3 9" id="KW-1003">Cell membrane</keyword>
<protein>
    <recommendedName>
        <fullName evidence="9">Sec-independent protein translocase protein TatA</fullName>
    </recommendedName>
</protein>
<evidence type="ECO:0000256" key="3">
    <source>
        <dbReference type="ARBA" id="ARBA00022475"/>
    </source>
</evidence>
<dbReference type="KEGG" id="gsb:GSUB_11670"/>
<keyword evidence="4 9" id="KW-0812">Transmembrane</keyword>
<dbReference type="NCBIfam" id="TIGR01411">
    <property type="entry name" value="tatAE"/>
    <property type="match status" value="1"/>
</dbReference>
<dbReference type="Gene3D" id="1.20.5.3310">
    <property type="match status" value="1"/>
</dbReference>
<dbReference type="AlphaFoldDB" id="A0A0B5FG36"/>
<dbReference type="InterPro" id="IPR003369">
    <property type="entry name" value="TatA/B/E"/>
</dbReference>
<gene>
    <name evidence="9" type="primary">tatA</name>
    <name evidence="11" type="ORF">GSUB_11670</name>
</gene>
<keyword evidence="12" id="KW-1185">Reference proteome</keyword>
<evidence type="ECO:0000256" key="8">
    <source>
        <dbReference type="ARBA" id="ARBA00023136"/>
    </source>
</evidence>
<dbReference type="GO" id="GO:0043953">
    <property type="term" value="P:protein transport by the Tat complex"/>
    <property type="evidence" value="ECO:0007669"/>
    <property type="project" value="UniProtKB-UniRule"/>
</dbReference>
<comment type="subcellular location">
    <subcellularLocation>
        <location evidence="1 9">Cell membrane</location>
        <topology evidence="1 9">Single-pass membrane protein</topology>
    </subcellularLocation>
</comment>
<proteinExistence type="inferred from homology"/>
<dbReference type="InterPro" id="IPR006312">
    <property type="entry name" value="TatA/E"/>
</dbReference>
<dbReference type="GO" id="GO:0008320">
    <property type="term" value="F:protein transmembrane transporter activity"/>
    <property type="evidence" value="ECO:0007669"/>
    <property type="project" value="UniProtKB-UniRule"/>
</dbReference>
<sequence>MFGLGTTELIIILVLVMVIFGAGKLPDIGNALGKGIRNFKKSVEHDDEIDITPKEGEENGGDKKKSDDAAGDKKE</sequence>
<feature type="region of interest" description="Disordered" evidence="10">
    <location>
        <begin position="46"/>
        <end position="75"/>
    </location>
</feature>
<evidence type="ECO:0000313" key="11">
    <source>
        <dbReference type="EMBL" id="AJF07087.1"/>
    </source>
</evidence>
<dbReference type="RefSeq" id="WP_040200928.1">
    <property type="nucleotide sequence ID" value="NZ_CP010311.1"/>
</dbReference>
<evidence type="ECO:0000256" key="10">
    <source>
        <dbReference type="SAM" id="MobiDB-lite"/>
    </source>
</evidence>
<dbReference type="PANTHER" id="PTHR42982">
    <property type="entry name" value="SEC-INDEPENDENT PROTEIN TRANSLOCASE PROTEIN TATA"/>
    <property type="match status" value="1"/>
</dbReference>
<evidence type="ECO:0000256" key="9">
    <source>
        <dbReference type="HAMAP-Rule" id="MF_00236"/>
    </source>
</evidence>
<reference evidence="11 12" key="1">
    <citation type="journal article" date="2015" name="Genome Announc.">
        <title>Genomes of Geoalkalibacter ferrihydriticus Z-0531T and Geoalkalibacter subterraneus Red1T, Two Haloalkaliphilic Metal-Reducing Deltaproteobacteria.</title>
        <authorList>
            <person name="Badalamenti J.P."/>
            <person name="Krajmalnik-Brown R."/>
            <person name="Torres C.I."/>
            <person name="Bond D.R."/>
        </authorList>
    </citation>
    <scope>NUCLEOTIDE SEQUENCE [LARGE SCALE GENOMIC DNA]</scope>
    <source>
        <strain evidence="11 12">Red1</strain>
    </source>
</reference>
<evidence type="ECO:0000256" key="1">
    <source>
        <dbReference type="ARBA" id="ARBA00004162"/>
    </source>
</evidence>
<dbReference type="STRING" id="483547.GSUB_11670"/>
<comment type="similarity">
    <text evidence="9">Belongs to the TatA/E family.</text>
</comment>
<dbReference type="OrthoDB" id="9813726at2"/>
<evidence type="ECO:0000256" key="4">
    <source>
        <dbReference type="ARBA" id="ARBA00022692"/>
    </source>
</evidence>
<feature type="compositionally biased region" description="Basic and acidic residues" evidence="10">
    <location>
        <begin position="51"/>
        <end position="75"/>
    </location>
</feature>